<keyword evidence="7" id="KW-0539">Nucleus</keyword>
<dbReference type="EMBL" id="KQ085882">
    <property type="protein sequence ID" value="KLO20685.1"/>
    <property type="molecule type" value="Genomic_DNA"/>
</dbReference>
<feature type="region of interest" description="Disordered" evidence="8">
    <location>
        <begin position="37"/>
        <end position="85"/>
    </location>
</feature>
<keyword evidence="5" id="KW-0175">Coiled coil</keyword>
<dbReference type="GO" id="GO:0005684">
    <property type="term" value="C:U2-type spliceosomal complex"/>
    <property type="evidence" value="ECO:0007669"/>
    <property type="project" value="TreeGrafter"/>
</dbReference>
<evidence type="ECO:0000256" key="4">
    <source>
        <dbReference type="ARBA" id="ARBA00022728"/>
    </source>
</evidence>
<dbReference type="PANTHER" id="PTHR16196">
    <property type="entry name" value="CELL CYCLE CONTROL PROTEIN CWF25"/>
    <property type="match status" value="1"/>
</dbReference>
<dbReference type="SMART" id="SM01083">
    <property type="entry name" value="Cir_N"/>
    <property type="match status" value="1"/>
</dbReference>
<keyword evidence="4" id="KW-0747">Spliceosome</keyword>
<evidence type="ECO:0000256" key="8">
    <source>
        <dbReference type="SAM" id="MobiDB-lite"/>
    </source>
</evidence>
<evidence type="ECO:0000256" key="2">
    <source>
        <dbReference type="ARBA" id="ARBA00006695"/>
    </source>
</evidence>
<comment type="similarity">
    <text evidence="2">Belongs to the CWC25 family.</text>
</comment>
<evidence type="ECO:0000259" key="9">
    <source>
        <dbReference type="SMART" id="SM01083"/>
    </source>
</evidence>
<evidence type="ECO:0000256" key="1">
    <source>
        <dbReference type="ARBA" id="ARBA00004123"/>
    </source>
</evidence>
<dbReference type="InterPro" id="IPR019339">
    <property type="entry name" value="CIR_N_dom"/>
</dbReference>
<keyword evidence="3" id="KW-0507">mRNA processing</keyword>
<evidence type="ECO:0000256" key="3">
    <source>
        <dbReference type="ARBA" id="ARBA00022664"/>
    </source>
</evidence>
<proteinExistence type="inferred from homology"/>
<dbReference type="InterPro" id="IPR022209">
    <property type="entry name" value="CWC25"/>
</dbReference>
<feature type="region of interest" description="Disordered" evidence="8">
    <location>
        <begin position="153"/>
        <end position="315"/>
    </location>
</feature>
<sequence>MGGGDLNMKKSWHPLLMKNQERVWLEEKKALEERKKLDQLRKEKEEERQLQELQRMQEEQTGRKRTDRIEWMYATPATGGGQNKNDLEDYLLGKKRVDQILVADEHDKVGASHKNFIAVQNANTVRDVAAKIREDPLLAIKQQEQAAYEELLKNPLRLKEMQMRNGTLPKEKKHKKDKKHKEKKDKKRKRHEDREELDRDHRRSRSRSPPRRNYGSDETDYDERDRRRSRSPYRRSQREERDRRTHDERVYRRSRSPDRRRDSRSPPRQTYRDEYKRRRSPSPKRNNGYSASAEERAARLAAMSSNASALTVDRKERLTNLLAEEKLELEAEEERRASGKSKFLFEEQKKLLSTSGGIEETFRRGRTGYAIDKD</sequence>
<dbReference type="Pfam" id="PF10197">
    <property type="entry name" value="Cir_N"/>
    <property type="match status" value="1"/>
</dbReference>
<dbReference type="AlphaFoldDB" id="A0A0H2S8T6"/>
<feature type="compositionally biased region" description="Basic and acidic residues" evidence="8">
    <location>
        <begin position="37"/>
        <end position="70"/>
    </location>
</feature>
<evidence type="ECO:0000256" key="7">
    <source>
        <dbReference type="ARBA" id="ARBA00023242"/>
    </source>
</evidence>
<organism evidence="10 11">
    <name type="scientific">Schizopora paradoxa</name>
    <dbReference type="NCBI Taxonomy" id="27342"/>
    <lineage>
        <taxon>Eukaryota</taxon>
        <taxon>Fungi</taxon>
        <taxon>Dikarya</taxon>
        <taxon>Basidiomycota</taxon>
        <taxon>Agaricomycotina</taxon>
        <taxon>Agaricomycetes</taxon>
        <taxon>Hymenochaetales</taxon>
        <taxon>Schizoporaceae</taxon>
        <taxon>Schizopora</taxon>
    </lineage>
</organism>
<dbReference type="InParanoid" id="A0A0H2S8T6"/>
<evidence type="ECO:0000256" key="6">
    <source>
        <dbReference type="ARBA" id="ARBA00023187"/>
    </source>
</evidence>
<feature type="domain" description="CBF1-interacting co-repressor CIR N-terminal" evidence="9">
    <location>
        <begin position="11"/>
        <end position="47"/>
    </location>
</feature>
<name>A0A0H2S8T6_9AGAM</name>
<evidence type="ECO:0000256" key="5">
    <source>
        <dbReference type="ARBA" id="ARBA00023054"/>
    </source>
</evidence>
<evidence type="ECO:0000313" key="10">
    <source>
        <dbReference type="EMBL" id="KLO20685.1"/>
    </source>
</evidence>
<dbReference type="Pfam" id="PF12542">
    <property type="entry name" value="CWC25"/>
    <property type="match status" value="1"/>
</dbReference>
<reference evidence="10 11" key="1">
    <citation type="submission" date="2015-04" db="EMBL/GenBank/DDBJ databases">
        <title>Complete genome sequence of Schizopora paradoxa KUC8140, a cosmopolitan wood degrader in East Asia.</title>
        <authorList>
            <consortium name="DOE Joint Genome Institute"/>
            <person name="Min B."/>
            <person name="Park H."/>
            <person name="Jang Y."/>
            <person name="Kim J.-J."/>
            <person name="Kim K.H."/>
            <person name="Pangilinan J."/>
            <person name="Lipzen A."/>
            <person name="Riley R."/>
            <person name="Grigoriev I.V."/>
            <person name="Spatafora J.W."/>
            <person name="Choi I.-G."/>
        </authorList>
    </citation>
    <scope>NUCLEOTIDE SEQUENCE [LARGE SCALE GENOMIC DNA]</scope>
    <source>
        <strain evidence="10 11">KUC8140</strain>
    </source>
</reference>
<dbReference type="Proteomes" id="UP000053477">
    <property type="component" value="Unassembled WGS sequence"/>
</dbReference>
<feature type="compositionally biased region" description="Basic residues" evidence="8">
    <location>
        <begin position="171"/>
        <end position="191"/>
    </location>
</feature>
<protein>
    <recommendedName>
        <fullName evidence="9">CBF1-interacting co-repressor CIR N-terminal domain-containing protein</fullName>
    </recommendedName>
</protein>
<dbReference type="STRING" id="27342.A0A0H2S8T6"/>
<gene>
    <name evidence="10" type="ORF">SCHPADRAFT_923771</name>
</gene>
<keyword evidence="6" id="KW-0508">mRNA splicing</keyword>
<feature type="compositionally biased region" description="Basic and acidic residues" evidence="8">
    <location>
        <begin position="192"/>
        <end position="201"/>
    </location>
</feature>
<accession>A0A0H2S8T6</accession>
<comment type="subcellular location">
    <subcellularLocation>
        <location evidence="1">Nucleus</location>
    </subcellularLocation>
</comment>
<feature type="compositionally biased region" description="Basic and acidic residues" evidence="8">
    <location>
        <begin position="236"/>
        <end position="276"/>
    </location>
</feature>
<dbReference type="PANTHER" id="PTHR16196:SF0">
    <property type="entry name" value="PRE-MRNA-SPLICING FACTOR CWC25 HOMOLOG"/>
    <property type="match status" value="1"/>
</dbReference>
<dbReference type="InterPro" id="IPR051376">
    <property type="entry name" value="CWC25_splicing_factor"/>
</dbReference>
<dbReference type="GO" id="GO:0000398">
    <property type="term" value="P:mRNA splicing, via spliceosome"/>
    <property type="evidence" value="ECO:0007669"/>
    <property type="project" value="TreeGrafter"/>
</dbReference>
<dbReference type="OrthoDB" id="21123at2759"/>
<evidence type="ECO:0000313" key="11">
    <source>
        <dbReference type="Proteomes" id="UP000053477"/>
    </source>
</evidence>
<keyword evidence="11" id="KW-1185">Reference proteome</keyword>